<accession>A0ABU8EDC3</accession>
<evidence type="ECO:0000313" key="2">
    <source>
        <dbReference type="EMBL" id="MEI4280861.1"/>
    </source>
</evidence>
<dbReference type="EMBL" id="JBAPLV010000030">
    <property type="protein sequence ID" value="MEI4280861.1"/>
    <property type="molecule type" value="Genomic_DNA"/>
</dbReference>
<feature type="transmembrane region" description="Helical" evidence="1">
    <location>
        <begin position="12"/>
        <end position="38"/>
    </location>
</feature>
<sequence length="141" mass="14582">MTRHAAPATTQLRAGPGAVVLPCALMGLTAATGAVGLASDGLDLGARVRDRLPWDSPVLAGAALFVLVGLPMFVAAWAGARRRPATGDLTTLAGALLVGWIVGQVAVLATFSWFQPLCLLYGAVLVVLGRLVDRSRDRGPR</sequence>
<proteinExistence type="predicted"/>
<keyword evidence="1" id="KW-0472">Membrane</keyword>
<dbReference type="Proteomes" id="UP001373496">
    <property type="component" value="Unassembled WGS sequence"/>
</dbReference>
<feature type="transmembrane region" description="Helical" evidence="1">
    <location>
        <begin position="113"/>
        <end position="132"/>
    </location>
</feature>
<keyword evidence="1" id="KW-1133">Transmembrane helix</keyword>
<organism evidence="2 3">
    <name type="scientific">Klenkia terrae</name>
    <dbReference type="NCBI Taxonomy" id="1052259"/>
    <lineage>
        <taxon>Bacteria</taxon>
        <taxon>Bacillati</taxon>
        <taxon>Actinomycetota</taxon>
        <taxon>Actinomycetes</taxon>
        <taxon>Geodermatophilales</taxon>
        <taxon>Geodermatophilaceae</taxon>
        <taxon>Klenkia</taxon>
    </lineage>
</organism>
<comment type="caution">
    <text evidence="2">The sequence shown here is derived from an EMBL/GenBank/DDBJ whole genome shotgun (WGS) entry which is preliminary data.</text>
</comment>
<evidence type="ECO:0000256" key="1">
    <source>
        <dbReference type="SAM" id="Phobius"/>
    </source>
</evidence>
<reference evidence="2 3" key="1">
    <citation type="submission" date="2024-03" db="EMBL/GenBank/DDBJ databases">
        <title>Draft genome sequence of Klenkia terrae.</title>
        <authorList>
            <person name="Duangmal K."/>
            <person name="Chantavorakit T."/>
        </authorList>
    </citation>
    <scope>NUCLEOTIDE SEQUENCE [LARGE SCALE GENOMIC DNA]</scope>
    <source>
        <strain evidence="2 3">JCM 17786</strain>
    </source>
</reference>
<keyword evidence="1" id="KW-0812">Transmembrane</keyword>
<feature type="transmembrane region" description="Helical" evidence="1">
    <location>
        <begin position="58"/>
        <end position="77"/>
    </location>
</feature>
<dbReference type="RefSeq" id="WP_225235686.1">
    <property type="nucleotide sequence ID" value="NZ_JBAPLV010000030.1"/>
</dbReference>
<evidence type="ECO:0000313" key="3">
    <source>
        <dbReference type="Proteomes" id="UP001373496"/>
    </source>
</evidence>
<feature type="transmembrane region" description="Helical" evidence="1">
    <location>
        <begin position="89"/>
        <end position="107"/>
    </location>
</feature>
<protein>
    <submittedName>
        <fullName evidence="2">Uncharacterized protein</fullName>
    </submittedName>
</protein>
<name>A0ABU8EDC3_9ACTN</name>
<gene>
    <name evidence="2" type="ORF">UXQ13_20465</name>
</gene>
<keyword evidence="3" id="KW-1185">Reference proteome</keyword>